<keyword evidence="3" id="KW-0489">Methyltransferase</keyword>
<dbReference type="SUPFAM" id="SSF53335">
    <property type="entry name" value="S-adenosyl-L-methionine-dependent methyltransferases"/>
    <property type="match status" value="1"/>
</dbReference>
<dbReference type="eggNOG" id="COG2227">
    <property type="taxonomic scope" value="Bacteria"/>
</dbReference>
<dbReference type="GO" id="GO:0008168">
    <property type="term" value="F:methyltransferase activity"/>
    <property type="evidence" value="ECO:0007669"/>
    <property type="project" value="UniProtKB-KW"/>
</dbReference>
<dbReference type="PANTHER" id="PTHR43861">
    <property type="entry name" value="TRANS-ACONITATE 2-METHYLTRANSFERASE-RELATED"/>
    <property type="match status" value="1"/>
</dbReference>
<dbReference type="InterPro" id="IPR029063">
    <property type="entry name" value="SAM-dependent_MTases_sf"/>
</dbReference>
<accession>B8I896</accession>
<dbReference type="Proteomes" id="UP000001349">
    <property type="component" value="Chromosome"/>
</dbReference>
<proteinExistence type="predicted"/>
<keyword evidence="4" id="KW-1185">Reference proteome</keyword>
<reference evidence="3 4" key="1">
    <citation type="submission" date="2009-01" db="EMBL/GenBank/DDBJ databases">
        <title>Complete sequence of Clostridium cellulolyticum H10.</title>
        <authorList>
            <consortium name="US DOE Joint Genome Institute"/>
            <person name="Lucas S."/>
            <person name="Copeland A."/>
            <person name="Lapidus A."/>
            <person name="Glavina del Rio T."/>
            <person name="Dalin E."/>
            <person name="Tice H."/>
            <person name="Bruce D."/>
            <person name="Goodwin L."/>
            <person name="Pitluck S."/>
            <person name="Chertkov O."/>
            <person name="Saunders E."/>
            <person name="Brettin T."/>
            <person name="Detter J.C."/>
            <person name="Han C."/>
            <person name="Larimer F."/>
            <person name="Land M."/>
            <person name="Hauser L."/>
            <person name="Kyrpides N."/>
            <person name="Ivanova N."/>
            <person name="Zhou J."/>
            <person name="Richardson P."/>
        </authorList>
    </citation>
    <scope>NUCLEOTIDE SEQUENCE [LARGE SCALE GENOMIC DNA]</scope>
    <source>
        <strain evidence="4">ATCC 35319 / DSM 5812 / JCM 6584 / H10</strain>
    </source>
</reference>
<dbReference type="Gene3D" id="3.40.50.150">
    <property type="entry name" value="Vaccinia Virus protein VP39"/>
    <property type="match status" value="1"/>
</dbReference>
<organism evidence="3 4">
    <name type="scientific">Ruminiclostridium cellulolyticum (strain ATCC 35319 / DSM 5812 / JCM 6584 / H10)</name>
    <name type="common">Clostridium cellulolyticum</name>
    <dbReference type="NCBI Taxonomy" id="394503"/>
    <lineage>
        <taxon>Bacteria</taxon>
        <taxon>Bacillati</taxon>
        <taxon>Bacillota</taxon>
        <taxon>Clostridia</taxon>
        <taxon>Eubacteriales</taxon>
        <taxon>Oscillospiraceae</taxon>
        <taxon>Ruminiclostridium</taxon>
    </lineage>
</organism>
<dbReference type="EMBL" id="CP001348">
    <property type="protein sequence ID" value="ACL77196.1"/>
    <property type="molecule type" value="Genomic_DNA"/>
</dbReference>
<evidence type="ECO:0000259" key="2">
    <source>
        <dbReference type="Pfam" id="PF13649"/>
    </source>
</evidence>
<sequence>MCSFIYNNFAYVYDKLTLDIDYRRWADYVESIFKKHNLNVSMILELGCGTGSFGIEMARRGYDMICLDLSADMLDCASEKAQKEGLDILFLNQNMCSFELYGTVDAIVCLLDSFNYLTKPAQINKMFKLVQNYLNPGGVFIFDINTQYKFENVIADNLFYEINDDVTYIWENNYNPKTRKARFDLTFFVKQGELYERFDETHYEKSYSDSEIMDFIKSSGMKFVSQYGELTLRKASPVSQRNFYVCRK</sequence>
<dbReference type="AlphaFoldDB" id="B8I896"/>
<dbReference type="STRING" id="394503.Ccel_2902"/>
<evidence type="ECO:0000256" key="1">
    <source>
        <dbReference type="ARBA" id="ARBA00022679"/>
    </source>
</evidence>
<evidence type="ECO:0000313" key="4">
    <source>
        <dbReference type="Proteomes" id="UP000001349"/>
    </source>
</evidence>
<dbReference type="InterPro" id="IPR041698">
    <property type="entry name" value="Methyltransf_25"/>
</dbReference>
<dbReference type="CDD" id="cd02440">
    <property type="entry name" value="AdoMet_MTases"/>
    <property type="match status" value="1"/>
</dbReference>
<dbReference type="GO" id="GO:0032259">
    <property type="term" value="P:methylation"/>
    <property type="evidence" value="ECO:0007669"/>
    <property type="project" value="UniProtKB-KW"/>
</dbReference>
<protein>
    <submittedName>
        <fullName evidence="3">Methyltransferase type 12</fullName>
    </submittedName>
</protein>
<dbReference type="Pfam" id="PF13649">
    <property type="entry name" value="Methyltransf_25"/>
    <property type="match status" value="1"/>
</dbReference>
<keyword evidence="1 3" id="KW-0808">Transferase</keyword>
<feature type="domain" description="Methyltransferase" evidence="2">
    <location>
        <begin position="43"/>
        <end position="138"/>
    </location>
</feature>
<name>B8I896_RUMCH</name>
<dbReference type="KEGG" id="cce:Ccel_2902"/>
<evidence type="ECO:0000313" key="3">
    <source>
        <dbReference type="EMBL" id="ACL77196.1"/>
    </source>
</evidence>
<gene>
    <name evidence="3" type="ordered locus">Ccel_2902</name>
</gene>
<dbReference type="Gene3D" id="2.20.25.110">
    <property type="entry name" value="S-adenosyl-L-methionine-dependent methyltransferases"/>
    <property type="match status" value="1"/>
</dbReference>
<dbReference type="HOGENOM" id="CLU_069129_5_0_9"/>